<dbReference type="PANTHER" id="PTHR35526:SF3">
    <property type="entry name" value="ANTI-SIGMA-F FACTOR RSBW"/>
    <property type="match status" value="1"/>
</dbReference>
<gene>
    <name evidence="7" type="ORF">Aple_009370</name>
</gene>
<dbReference type="PROSITE" id="PS50949">
    <property type="entry name" value="HTH_GNTR"/>
    <property type="match status" value="1"/>
</dbReference>
<dbReference type="InterPro" id="IPR050267">
    <property type="entry name" value="Anti-sigma-factor_SerPK"/>
</dbReference>
<proteinExistence type="predicted"/>
<dbReference type="GO" id="GO:0003677">
    <property type="term" value="F:DNA binding"/>
    <property type="evidence" value="ECO:0007669"/>
    <property type="project" value="UniProtKB-KW"/>
</dbReference>
<dbReference type="InterPro" id="IPR000524">
    <property type="entry name" value="Tscrpt_reg_HTH_GntR"/>
</dbReference>
<dbReference type="GO" id="GO:0004674">
    <property type="term" value="F:protein serine/threonine kinase activity"/>
    <property type="evidence" value="ECO:0007669"/>
    <property type="project" value="UniProtKB-KW"/>
</dbReference>
<feature type="region of interest" description="Disordered" evidence="5">
    <location>
        <begin position="197"/>
        <end position="220"/>
    </location>
</feature>
<dbReference type="InterPro" id="IPR036390">
    <property type="entry name" value="WH_DNA-bd_sf"/>
</dbReference>
<keyword evidence="8" id="KW-1185">Reference proteome</keyword>
<dbReference type="GO" id="GO:0003700">
    <property type="term" value="F:DNA-binding transcription factor activity"/>
    <property type="evidence" value="ECO:0007669"/>
    <property type="project" value="InterPro"/>
</dbReference>
<dbReference type="InterPro" id="IPR036388">
    <property type="entry name" value="WH-like_DNA-bd_sf"/>
</dbReference>
<accession>A0A5M3XBA1</accession>
<reference evidence="7 8" key="1">
    <citation type="submission" date="2019-10" db="EMBL/GenBank/DDBJ databases">
        <title>Whole genome shotgun sequence of Acrocarpospora pleiomorpha NBRC 16267.</title>
        <authorList>
            <person name="Ichikawa N."/>
            <person name="Kimura A."/>
            <person name="Kitahashi Y."/>
            <person name="Komaki H."/>
            <person name="Oguchi A."/>
        </authorList>
    </citation>
    <scope>NUCLEOTIDE SEQUENCE [LARGE SCALE GENOMIC DNA]</scope>
    <source>
        <strain evidence="7 8">NBRC 16267</strain>
    </source>
</reference>
<dbReference type="PANTHER" id="PTHR35526">
    <property type="entry name" value="ANTI-SIGMA-F FACTOR RSBW-RELATED"/>
    <property type="match status" value="1"/>
</dbReference>
<dbReference type="CDD" id="cd16936">
    <property type="entry name" value="HATPase_RsbW-like"/>
    <property type="match status" value="1"/>
</dbReference>
<feature type="domain" description="HTH gntR-type" evidence="6">
    <location>
        <begin position="216"/>
        <end position="284"/>
    </location>
</feature>
<evidence type="ECO:0000313" key="7">
    <source>
        <dbReference type="EMBL" id="GES18042.1"/>
    </source>
</evidence>
<protein>
    <recommendedName>
        <fullName evidence="6">HTH gntR-type domain-containing protein</fullName>
    </recommendedName>
</protein>
<dbReference type="EMBL" id="BLAF01000006">
    <property type="protein sequence ID" value="GES18042.1"/>
    <property type="molecule type" value="Genomic_DNA"/>
</dbReference>
<dbReference type="OrthoDB" id="3423431at2"/>
<keyword evidence="1" id="KW-0723">Serine/threonine-protein kinase</keyword>
<keyword evidence="4" id="KW-0804">Transcription</keyword>
<keyword evidence="1" id="KW-0808">Transferase</keyword>
<evidence type="ECO:0000256" key="5">
    <source>
        <dbReference type="SAM" id="MobiDB-lite"/>
    </source>
</evidence>
<dbReference type="Proteomes" id="UP000377595">
    <property type="component" value="Unassembled WGS sequence"/>
</dbReference>
<sequence length="423" mass="46585">MLSTPDQTHTTETPATEPPLLTLPSTSTMLGTIELPGNLSAASNARTFVHSLLTGWADDRLEDALLLVTELASNASLHSDSGRDPNGTITLQVTNTDGFIHIQVTDQGSARSVPYLVPDPEQRCSGFGLQLVDSIASEWGHDYQYEGKRAVWFNLAPPPQDGESAGGQSLTWTELMCQRAGEQLDLYVDAGLISLPPGMRPTPPAKQRRPHRSEQAAQREQIAESLANRITSGELAQGTPIPTIHTLMNEHEISLRSASRIQHSLRDRGLVRLIPGHGYVAGPPGPPPEPLRPPVREQVVHVAAVLVRKIRRGDIAPHARVATFPELAREHGLSKHAAWDALCLVRSRGYAYDTKHKGTRATTFDQWFPEDTSLERRDPPPNHVLEPRHRKPRLALVPKDPRVGSREWVDNNGEQDHRIEVGS</sequence>
<feature type="compositionally biased region" description="Basic and acidic residues" evidence="5">
    <location>
        <begin position="399"/>
        <end position="423"/>
    </location>
</feature>
<dbReference type="SUPFAM" id="SSF46785">
    <property type="entry name" value="Winged helix' DNA-binding domain"/>
    <property type="match status" value="2"/>
</dbReference>
<feature type="region of interest" description="Disordered" evidence="5">
    <location>
        <begin position="1"/>
        <end position="23"/>
    </location>
</feature>
<organism evidence="7 8">
    <name type="scientific">Acrocarpospora pleiomorpha</name>
    <dbReference type="NCBI Taxonomy" id="90975"/>
    <lineage>
        <taxon>Bacteria</taxon>
        <taxon>Bacillati</taxon>
        <taxon>Actinomycetota</taxon>
        <taxon>Actinomycetes</taxon>
        <taxon>Streptosporangiales</taxon>
        <taxon>Streptosporangiaceae</taxon>
        <taxon>Acrocarpospora</taxon>
    </lineage>
</organism>
<evidence type="ECO:0000256" key="2">
    <source>
        <dbReference type="ARBA" id="ARBA00023015"/>
    </source>
</evidence>
<dbReference type="Gene3D" id="3.30.565.10">
    <property type="entry name" value="Histidine kinase-like ATPase, C-terminal domain"/>
    <property type="match status" value="1"/>
</dbReference>
<evidence type="ECO:0000313" key="8">
    <source>
        <dbReference type="Proteomes" id="UP000377595"/>
    </source>
</evidence>
<name>A0A5M3XBA1_9ACTN</name>
<evidence type="ECO:0000256" key="3">
    <source>
        <dbReference type="ARBA" id="ARBA00023125"/>
    </source>
</evidence>
<feature type="region of interest" description="Disordered" evidence="5">
    <location>
        <begin position="371"/>
        <end position="423"/>
    </location>
</feature>
<dbReference type="Pfam" id="PF13581">
    <property type="entry name" value="HATPase_c_2"/>
    <property type="match status" value="1"/>
</dbReference>
<evidence type="ECO:0000259" key="6">
    <source>
        <dbReference type="PROSITE" id="PS50949"/>
    </source>
</evidence>
<evidence type="ECO:0000256" key="4">
    <source>
        <dbReference type="ARBA" id="ARBA00023163"/>
    </source>
</evidence>
<dbReference type="Gene3D" id="1.10.10.10">
    <property type="entry name" value="Winged helix-like DNA-binding domain superfamily/Winged helix DNA-binding domain"/>
    <property type="match status" value="2"/>
</dbReference>
<dbReference type="InterPro" id="IPR036890">
    <property type="entry name" value="HATPase_C_sf"/>
</dbReference>
<dbReference type="AlphaFoldDB" id="A0A5M3XBA1"/>
<dbReference type="InterPro" id="IPR003594">
    <property type="entry name" value="HATPase_dom"/>
</dbReference>
<keyword evidence="2" id="KW-0805">Transcription regulation</keyword>
<dbReference type="RefSeq" id="WP_155343196.1">
    <property type="nucleotide sequence ID" value="NZ_BAAAHM010000017.1"/>
</dbReference>
<evidence type="ECO:0000256" key="1">
    <source>
        <dbReference type="ARBA" id="ARBA00022527"/>
    </source>
</evidence>
<keyword evidence="3" id="KW-0238">DNA-binding</keyword>
<keyword evidence="1" id="KW-0418">Kinase</keyword>
<comment type="caution">
    <text evidence="7">The sequence shown here is derived from an EMBL/GenBank/DDBJ whole genome shotgun (WGS) entry which is preliminary data.</text>
</comment>
<dbReference type="SUPFAM" id="SSF55874">
    <property type="entry name" value="ATPase domain of HSP90 chaperone/DNA topoisomerase II/histidine kinase"/>
    <property type="match status" value="1"/>
</dbReference>